<protein>
    <submittedName>
        <fullName evidence="3">Uncharacterized protein</fullName>
    </submittedName>
</protein>
<evidence type="ECO:0000256" key="2">
    <source>
        <dbReference type="SAM" id="Phobius"/>
    </source>
</evidence>
<name>A0A1L9NQ68_ASPTC</name>
<dbReference type="AlphaFoldDB" id="A0A1L9NQ68"/>
<dbReference type="VEuPathDB" id="FungiDB:ASPTUDRAFT_140290"/>
<feature type="region of interest" description="Disordered" evidence="1">
    <location>
        <begin position="39"/>
        <end position="78"/>
    </location>
</feature>
<accession>A0A1L9NQ68</accession>
<evidence type="ECO:0000313" key="4">
    <source>
        <dbReference type="Proteomes" id="UP000184304"/>
    </source>
</evidence>
<feature type="non-terminal residue" evidence="3">
    <location>
        <position position="1"/>
    </location>
</feature>
<feature type="compositionally biased region" description="Gly residues" evidence="1">
    <location>
        <begin position="69"/>
        <end position="78"/>
    </location>
</feature>
<keyword evidence="2" id="KW-0472">Membrane</keyword>
<organism evidence="3 4">
    <name type="scientific">Aspergillus tubingensis (strain CBS 134.48)</name>
    <dbReference type="NCBI Taxonomy" id="767770"/>
    <lineage>
        <taxon>Eukaryota</taxon>
        <taxon>Fungi</taxon>
        <taxon>Dikarya</taxon>
        <taxon>Ascomycota</taxon>
        <taxon>Pezizomycotina</taxon>
        <taxon>Eurotiomycetes</taxon>
        <taxon>Eurotiomycetidae</taxon>
        <taxon>Eurotiales</taxon>
        <taxon>Aspergillaceae</taxon>
        <taxon>Aspergillus</taxon>
        <taxon>Aspergillus subgen. Circumdati</taxon>
    </lineage>
</organism>
<gene>
    <name evidence="3" type="ORF">ASPTUDRAFT_140290</name>
</gene>
<dbReference type="Proteomes" id="UP000184304">
    <property type="component" value="Unassembled WGS sequence"/>
</dbReference>
<feature type="transmembrane region" description="Helical" evidence="2">
    <location>
        <begin position="12"/>
        <end position="36"/>
    </location>
</feature>
<keyword evidence="4" id="KW-1185">Reference proteome</keyword>
<sequence>APTVPVFTGRSLSVYIIDLLVYCIICGLCPSISLGLSLHGPEQEDSEGPSDSRGDPAVTKSDPDLNCGTPGGCGETLE</sequence>
<dbReference type="EMBL" id="KV878176">
    <property type="protein sequence ID" value="OJI91399.1"/>
    <property type="molecule type" value="Genomic_DNA"/>
</dbReference>
<keyword evidence="2" id="KW-1133">Transmembrane helix</keyword>
<reference evidence="4" key="1">
    <citation type="journal article" date="2017" name="Genome Biol.">
        <title>Comparative genomics reveals high biological diversity and specific adaptations in the industrially and medically important fungal genus Aspergillus.</title>
        <authorList>
            <person name="de Vries R.P."/>
            <person name="Riley R."/>
            <person name="Wiebenga A."/>
            <person name="Aguilar-Osorio G."/>
            <person name="Amillis S."/>
            <person name="Uchima C.A."/>
            <person name="Anderluh G."/>
            <person name="Asadollahi M."/>
            <person name="Askin M."/>
            <person name="Barry K."/>
            <person name="Battaglia E."/>
            <person name="Bayram O."/>
            <person name="Benocci T."/>
            <person name="Braus-Stromeyer S.A."/>
            <person name="Caldana C."/>
            <person name="Canovas D."/>
            <person name="Cerqueira G.C."/>
            <person name="Chen F."/>
            <person name="Chen W."/>
            <person name="Choi C."/>
            <person name="Clum A."/>
            <person name="Dos Santos R.A."/>
            <person name="Damasio A.R."/>
            <person name="Diallinas G."/>
            <person name="Emri T."/>
            <person name="Fekete E."/>
            <person name="Flipphi M."/>
            <person name="Freyberg S."/>
            <person name="Gallo A."/>
            <person name="Gournas C."/>
            <person name="Habgood R."/>
            <person name="Hainaut M."/>
            <person name="Harispe M.L."/>
            <person name="Henrissat B."/>
            <person name="Hilden K.S."/>
            <person name="Hope R."/>
            <person name="Hossain A."/>
            <person name="Karabika E."/>
            <person name="Karaffa L."/>
            <person name="Karanyi Z."/>
            <person name="Krasevec N."/>
            <person name="Kuo A."/>
            <person name="Kusch H."/>
            <person name="LaButti K."/>
            <person name="Lagendijk E.L."/>
            <person name="Lapidus A."/>
            <person name="Levasseur A."/>
            <person name="Lindquist E."/>
            <person name="Lipzen A."/>
            <person name="Logrieco A.F."/>
            <person name="MacCabe A."/>
            <person name="Maekelae M.R."/>
            <person name="Malavazi I."/>
            <person name="Melin P."/>
            <person name="Meyer V."/>
            <person name="Mielnichuk N."/>
            <person name="Miskei M."/>
            <person name="Molnar A.P."/>
            <person name="Mule G."/>
            <person name="Ngan C.Y."/>
            <person name="Orejas M."/>
            <person name="Orosz E."/>
            <person name="Ouedraogo J.P."/>
            <person name="Overkamp K.M."/>
            <person name="Park H.-S."/>
            <person name="Perrone G."/>
            <person name="Piumi F."/>
            <person name="Punt P.J."/>
            <person name="Ram A.F."/>
            <person name="Ramon A."/>
            <person name="Rauscher S."/>
            <person name="Record E."/>
            <person name="Riano-Pachon D.M."/>
            <person name="Robert V."/>
            <person name="Roehrig J."/>
            <person name="Ruller R."/>
            <person name="Salamov A."/>
            <person name="Salih N.S."/>
            <person name="Samson R.A."/>
            <person name="Sandor E."/>
            <person name="Sanguinetti M."/>
            <person name="Schuetze T."/>
            <person name="Sepcic K."/>
            <person name="Shelest E."/>
            <person name="Sherlock G."/>
            <person name="Sophianopoulou V."/>
            <person name="Squina F.M."/>
            <person name="Sun H."/>
            <person name="Susca A."/>
            <person name="Todd R.B."/>
            <person name="Tsang A."/>
            <person name="Unkles S.E."/>
            <person name="van de Wiele N."/>
            <person name="van Rossen-Uffink D."/>
            <person name="Oliveira J.V."/>
            <person name="Vesth T.C."/>
            <person name="Visser J."/>
            <person name="Yu J.-H."/>
            <person name="Zhou M."/>
            <person name="Andersen M.R."/>
            <person name="Archer D.B."/>
            <person name="Baker S.E."/>
            <person name="Benoit I."/>
            <person name="Brakhage A.A."/>
            <person name="Braus G.H."/>
            <person name="Fischer R."/>
            <person name="Frisvad J.C."/>
            <person name="Goldman G.H."/>
            <person name="Houbraken J."/>
            <person name="Oakley B."/>
            <person name="Pocsi I."/>
            <person name="Scazzocchio C."/>
            <person name="Seiboth B."/>
            <person name="vanKuyk P.A."/>
            <person name="Wortman J."/>
            <person name="Dyer P.S."/>
            <person name="Grigoriev I.V."/>
        </authorList>
    </citation>
    <scope>NUCLEOTIDE SEQUENCE [LARGE SCALE GENOMIC DNA]</scope>
    <source>
        <strain evidence="4">CBS 134.48</strain>
    </source>
</reference>
<keyword evidence="2" id="KW-0812">Transmembrane</keyword>
<evidence type="ECO:0000256" key="1">
    <source>
        <dbReference type="SAM" id="MobiDB-lite"/>
    </source>
</evidence>
<proteinExistence type="predicted"/>
<evidence type="ECO:0000313" key="3">
    <source>
        <dbReference type="EMBL" id="OJI91399.1"/>
    </source>
</evidence>